<organism evidence="2 3">
    <name type="scientific">Bdellovibrio reynosensis</name>
    <dbReference type="NCBI Taxonomy" id="2835041"/>
    <lineage>
        <taxon>Bacteria</taxon>
        <taxon>Pseudomonadati</taxon>
        <taxon>Bdellovibrionota</taxon>
        <taxon>Bdellovibrionia</taxon>
        <taxon>Bdellovibrionales</taxon>
        <taxon>Pseudobdellovibrionaceae</taxon>
        <taxon>Bdellovibrio</taxon>
    </lineage>
</organism>
<name>A0ABY4CA98_9BACT</name>
<feature type="chain" id="PRO_5045621587" evidence="1">
    <location>
        <begin position="19"/>
        <end position="101"/>
    </location>
</feature>
<protein>
    <submittedName>
        <fullName evidence="2">Uncharacterized protein</fullName>
    </submittedName>
</protein>
<proteinExistence type="predicted"/>
<evidence type="ECO:0000313" key="2">
    <source>
        <dbReference type="EMBL" id="UOF01898.1"/>
    </source>
</evidence>
<dbReference type="RefSeq" id="WP_243538518.1">
    <property type="nucleotide sequence ID" value="NZ_CP093442.1"/>
</dbReference>
<evidence type="ECO:0000313" key="3">
    <source>
        <dbReference type="Proteomes" id="UP000830116"/>
    </source>
</evidence>
<dbReference type="EMBL" id="CP093442">
    <property type="protein sequence ID" value="UOF01898.1"/>
    <property type="molecule type" value="Genomic_DNA"/>
</dbReference>
<feature type="signal peptide" evidence="1">
    <location>
        <begin position="1"/>
        <end position="18"/>
    </location>
</feature>
<keyword evidence="3" id="KW-1185">Reference proteome</keyword>
<keyword evidence="1" id="KW-0732">Signal</keyword>
<evidence type="ECO:0000256" key="1">
    <source>
        <dbReference type="SAM" id="SignalP"/>
    </source>
</evidence>
<accession>A0ABY4CA98</accession>
<gene>
    <name evidence="2" type="ORF">MNR06_02880</name>
</gene>
<sequence>MKMFLFLLLSVSAATAGAKFLESHYGSLRTRGFEHHCAFKNNTGGTLDMKYVVFTFRPLSPDNNDYDVQERIDQVVRSGETAYAKIHESRDTAVYCRFLAR</sequence>
<reference evidence="2" key="1">
    <citation type="submission" date="2022-03" db="EMBL/GenBank/DDBJ databases">
        <title>Genome Identification and Characterization of new species Bdellovibrio reynosense LBG001 sp. nov. from a Mexico soil sample.</title>
        <authorList>
            <person name="Camilli A."/>
            <person name="Ajao Y."/>
            <person name="Guo X."/>
        </authorList>
    </citation>
    <scope>NUCLEOTIDE SEQUENCE</scope>
    <source>
        <strain evidence="2">LBG001</strain>
    </source>
</reference>
<dbReference type="Proteomes" id="UP000830116">
    <property type="component" value="Chromosome"/>
</dbReference>